<keyword evidence="3" id="KW-1185">Reference proteome</keyword>
<protein>
    <submittedName>
        <fullName evidence="2">Uncharacterized protein</fullName>
    </submittedName>
</protein>
<dbReference type="EMBL" id="JAKJXO020000003">
    <property type="protein sequence ID" value="KAL1608217.1"/>
    <property type="molecule type" value="Genomic_DNA"/>
</dbReference>
<comment type="caution">
    <text evidence="2">The sequence shown here is derived from an EMBL/GenBank/DDBJ whole genome shotgun (WGS) entry which is preliminary data.</text>
</comment>
<proteinExistence type="predicted"/>
<name>A0ABR3RW71_9PLEO</name>
<evidence type="ECO:0000313" key="2">
    <source>
        <dbReference type="EMBL" id="KAL1608217.1"/>
    </source>
</evidence>
<reference evidence="2 3" key="1">
    <citation type="submission" date="2024-02" db="EMBL/GenBank/DDBJ databases">
        <title>De novo assembly and annotation of 12 fungi associated with fruit tree decline syndrome in Ontario, Canada.</title>
        <authorList>
            <person name="Sulman M."/>
            <person name="Ellouze W."/>
            <person name="Ilyukhin E."/>
        </authorList>
    </citation>
    <scope>NUCLEOTIDE SEQUENCE [LARGE SCALE GENOMIC DNA]</scope>
    <source>
        <strain evidence="2 3">M42-189</strain>
    </source>
</reference>
<accession>A0ABR3RW71</accession>
<dbReference type="Proteomes" id="UP001521785">
    <property type="component" value="Unassembled WGS sequence"/>
</dbReference>
<sequence>MACTSASAVKQRANKIRVEHRALYEEHGWPAPDGKPAVKATGTPKKKRAADGDDAPATPAKKGKKGKAANEEPPSNDMGGAIKAEESDM</sequence>
<feature type="region of interest" description="Disordered" evidence="1">
    <location>
        <begin position="24"/>
        <end position="89"/>
    </location>
</feature>
<organism evidence="2 3">
    <name type="scientific">Paraconiothyrium brasiliense</name>
    <dbReference type="NCBI Taxonomy" id="300254"/>
    <lineage>
        <taxon>Eukaryota</taxon>
        <taxon>Fungi</taxon>
        <taxon>Dikarya</taxon>
        <taxon>Ascomycota</taxon>
        <taxon>Pezizomycotina</taxon>
        <taxon>Dothideomycetes</taxon>
        <taxon>Pleosporomycetidae</taxon>
        <taxon>Pleosporales</taxon>
        <taxon>Massarineae</taxon>
        <taxon>Didymosphaeriaceae</taxon>
        <taxon>Paraconiothyrium</taxon>
    </lineage>
</organism>
<gene>
    <name evidence="2" type="ORF">SLS60_003156</name>
</gene>
<evidence type="ECO:0000313" key="3">
    <source>
        <dbReference type="Proteomes" id="UP001521785"/>
    </source>
</evidence>
<evidence type="ECO:0000256" key="1">
    <source>
        <dbReference type="SAM" id="MobiDB-lite"/>
    </source>
</evidence>